<organism evidence="1 2">
    <name type="scientific">Rhodopseudomonas palustris</name>
    <dbReference type="NCBI Taxonomy" id="1076"/>
    <lineage>
        <taxon>Bacteria</taxon>
        <taxon>Pseudomonadati</taxon>
        <taxon>Pseudomonadota</taxon>
        <taxon>Alphaproteobacteria</taxon>
        <taxon>Hyphomicrobiales</taxon>
        <taxon>Nitrobacteraceae</taxon>
        <taxon>Rhodopseudomonas</taxon>
    </lineage>
</organism>
<evidence type="ECO:0000313" key="1">
    <source>
        <dbReference type="EMBL" id="MBI5128394.1"/>
    </source>
</evidence>
<name>A0A933RUE7_RHOPL</name>
<dbReference type="Proteomes" id="UP000782519">
    <property type="component" value="Unassembled WGS sequence"/>
</dbReference>
<comment type="caution">
    <text evidence="1">The sequence shown here is derived from an EMBL/GenBank/DDBJ whole genome shotgun (WGS) entry which is preliminary data.</text>
</comment>
<dbReference type="EMBL" id="JACRJB010000009">
    <property type="protein sequence ID" value="MBI5128394.1"/>
    <property type="molecule type" value="Genomic_DNA"/>
</dbReference>
<evidence type="ECO:0000313" key="2">
    <source>
        <dbReference type="Proteomes" id="UP000782519"/>
    </source>
</evidence>
<sequence length="118" mass="12614">MRRDRNSDTARTTALQLWLKAAICLCALAVIVLGTASVASAHDAPRDQLAFVKTLPPVPAPNVSDEPEICTPEASATVLDAASLRGAVCDQSTRLRLPLAEMMLDRSERPLLRPPIAA</sequence>
<gene>
    <name evidence="1" type="ORF">HZA66_03045</name>
</gene>
<dbReference type="AlphaFoldDB" id="A0A933RUE7"/>
<reference evidence="1" key="1">
    <citation type="submission" date="2020-07" db="EMBL/GenBank/DDBJ databases">
        <title>Huge and variable diversity of episymbiotic CPR bacteria and DPANN archaea in groundwater ecosystems.</title>
        <authorList>
            <person name="He C.Y."/>
            <person name="Keren R."/>
            <person name="Whittaker M."/>
            <person name="Farag I.F."/>
            <person name="Doudna J."/>
            <person name="Cate J.H.D."/>
            <person name="Banfield J.F."/>
        </authorList>
    </citation>
    <scope>NUCLEOTIDE SEQUENCE</scope>
    <source>
        <strain evidence="1">NC_groundwater_1818_Pr3_B-0.1um_66_35</strain>
    </source>
</reference>
<proteinExistence type="predicted"/>
<protein>
    <submittedName>
        <fullName evidence="1">Uncharacterized protein</fullName>
    </submittedName>
</protein>
<accession>A0A933RUE7</accession>